<evidence type="ECO:0000256" key="2">
    <source>
        <dbReference type="ARBA" id="ARBA00023125"/>
    </source>
</evidence>
<dbReference type="SUPFAM" id="SSF52540">
    <property type="entry name" value="P-loop containing nucleoside triphosphate hydrolases"/>
    <property type="match status" value="1"/>
</dbReference>
<feature type="region of interest" description="Disordered" evidence="3">
    <location>
        <begin position="11"/>
        <end position="34"/>
    </location>
</feature>
<dbReference type="PANTHER" id="PTHR13710:SF84">
    <property type="entry name" value="ATP-DEPENDENT DNA HELICASE RECS-RELATED"/>
    <property type="match status" value="1"/>
</dbReference>
<keyword evidence="5" id="KW-0067">ATP-binding</keyword>
<evidence type="ECO:0000256" key="1">
    <source>
        <dbReference type="ARBA" id="ARBA00022801"/>
    </source>
</evidence>
<dbReference type="GO" id="GO:0003677">
    <property type="term" value="F:DNA binding"/>
    <property type="evidence" value="ECO:0007669"/>
    <property type="project" value="UniProtKB-KW"/>
</dbReference>
<dbReference type="GO" id="GO:0043590">
    <property type="term" value="C:bacterial nucleoid"/>
    <property type="evidence" value="ECO:0007669"/>
    <property type="project" value="TreeGrafter"/>
</dbReference>
<keyword evidence="2" id="KW-0238">DNA-binding</keyword>
<dbReference type="PROSITE" id="PS51192">
    <property type="entry name" value="HELICASE_ATP_BIND_1"/>
    <property type="match status" value="1"/>
</dbReference>
<proteinExistence type="predicted"/>
<feature type="non-terminal residue" evidence="5">
    <location>
        <position position="274"/>
    </location>
</feature>
<dbReference type="Gene3D" id="3.40.50.300">
    <property type="entry name" value="P-loop containing nucleotide triphosphate hydrolases"/>
    <property type="match status" value="1"/>
</dbReference>
<reference evidence="5" key="1">
    <citation type="submission" date="2020-02" db="EMBL/GenBank/DDBJ databases">
        <authorList>
            <person name="Meier V. D."/>
        </authorList>
    </citation>
    <scope>NUCLEOTIDE SEQUENCE</scope>
    <source>
        <strain evidence="5">AVDCRST_MAG57</strain>
    </source>
</reference>
<name>A0A6J4I3E2_9ACTN</name>
<dbReference type="Pfam" id="PF00270">
    <property type="entry name" value="DEAD"/>
    <property type="match status" value="1"/>
</dbReference>
<evidence type="ECO:0000256" key="3">
    <source>
        <dbReference type="SAM" id="MobiDB-lite"/>
    </source>
</evidence>
<dbReference type="InterPro" id="IPR014001">
    <property type="entry name" value="Helicase_ATP-bd"/>
</dbReference>
<dbReference type="GO" id="GO:0005737">
    <property type="term" value="C:cytoplasm"/>
    <property type="evidence" value="ECO:0007669"/>
    <property type="project" value="TreeGrafter"/>
</dbReference>
<protein>
    <submittedName>
        <fullName evidence="5">ATP-dependent DNA helicase RecQ</fullName>
    </submittedName>
</protein>
<evidence type="ECO:0000313" key="5">
    <source>
        <dbReference type="EMBL" id="CAA9241306.1"/>
    </source>
</evidence>
<dbReference type="GO" id="GO:0016787">
    <property type="term" value="F:hydrolase activity"/>
    <property type="evidence" value="ECO:0007669"/>
    <property type="project" value="UniProtKB-KW"/>
</dbReference>
<dbReference type="PANTHER" id="PTHR13710">
    <property type="entry name" value="DNA HELICASE RECQ FAMILY MEMBER"/>
    <property type="match status" value="1"/>
</dbReference>
<accession>A0A6J4I3E2</accession>
<dbReference type="GO" id="GO:0006281">
    <property type="term" value="P:DNA repair"/>
    <property type="evidence" value="ECO:0007669"/>
    <property type="project" value="TreeGrafter"/>
</dbReference>
<dbReference type="InterPro" id="IPR027417">
    <property type="entry name" value="P-loop_NTPase"/>
</dbReference>
<dbReference type="CDD" id="cd17920">
    <property type="entry name" value="DEXHc_RecQ"/>
    <property type="match status" value="1"/>
</dbReference>
<dbReference type="GO" id="GO:0030894">
    <property type="term" value="C:replisome"/>
    <property type="evidence" value="ECO:0007669"/>
    <property type="project" value="TreeGrafter"/>
</dbReference>
<sequence>MSRGHRLSILGSGQPLPVPSAPPQTAAGASPSVRTRRIREVAREVLGYEEFRPGQEPAMQAVAAGRDTLAVLPSGAGKTAVYQVAGQLLDGPVVVVSPLIALQRDQVERLAEVADRAGQAAQLNSTLSAGDQREALEGLADGTVRFLFLAPEQLSKPDVVEAVREAGAALFVVDEAHCVSAWGHDFRPDYLRLGPVIEQLGHPTVLALTATAAPPVRAEIVERLAMREPEVVVAGFDRPEIRLEVDHYADAHGKHQGVLDVVLTEVGEGRGPGI</sequence>
<gene>
    <name evidence="5" type="ORF">AVDCRST_MAG57-1504</name>
</gene>
<dbReference type="GO" id="GO:0009378">
    <property type="term" value="F:four-way junction helicase activity"/>
    <property type="evidence" value="ECO:0007669"/>
    <property type="project" value="TreeGrafter"/>
</dbReference>
<dbReference type="SMART" id="SM00487">
    <property type="entry name" value="DEXDc"/>
    <property type="match status" value="1"/>
</dbReference>
<dbReference type="GO" id="GO:0006310">
    <property type="term" value="P:DNA recombination"/>
    <property type="evidence" value="ECO:0007669"/>
    <property type="project" value="TreeGrafter"/>
</dbReference>
<dbReference type="InterPro" id="IPR011545">
    <property type="entry name" value="DEAD/DEAH_box_helicase_dom"/>
</dbReference>
<keyword evidence="5" id="KW-0547">Nucleotide-binding</keyword>
<dbReference type="PROSITE" id="PS00690">
    <property type="entry name" value="DEAH_ATP_HELICASE"/>
    <property type="match status" value="1"/>
</dbReference>
<feature type="domain" description="Helicase ATP-binding" evidence="4">
    <location>
        <begin position="59"/>
        <end position="230"/>
    </location>
</feature>
<organism evidence="5">
    <name type="scientific">uncultured Blastococcus sp</name>
    <dbReference type="NCBI Taxonomy" id="217144"/>
    <lineage>
        <taxon>Bacteria</taxon>
        <taxon>Bacillati</taxon>
        <taxon>Actinomycetota</taxon>
        <taxon>Actinomycetes</taxon>
        <taxon>Geodermatophilales</taxon>
        <taxon>Geodermatophilaceae</taxon>
        <taxon>Blastococcus</taxon>
        <taxon>environmental samples</taxon>
    </lineage>
</organism>
<dbReference type="AlphaFoldDB" id="A0A6J4I3E2"/>
<evidence type="ECO:0000259" key="4">
    <source>
        <dbReference type="PROSITE" id="PS51192"/>
    </source>
</evidence>
<keyword evidence="1" id="KW-0378">Hydrolase</keyword>
<dbReference type="GO" id="GO:0005524">
    <property type="term" value="F:ATP binding"/>
    <property type="evidence" value="ECO:0007669"/>
    <property type="project" value="InterPro"/>
</dbReference>
<dbReference type="GO" id="GO:0043138">
    <property type="term" value="F:3'-5' DNA helicase activity"/>
    <property type="evidence" value="ECO:0007669"/>
    <property type="project" value="TreeGrafter"/>
</dbReference>
<dbReference type="InterPro" id="IPR002464">
    <property type="entry name" value="DNA/RNA_helicase_DEAH_CS"/>
</dbReference>
<keyword evidence="5" id="KW-0347">Helicase</keyword>
<dbReference type="EMBL" id="CADCTI010000139">
    <property type="protein sequence ID" value="CAA9241306.1"/>
    <property type="molecule type" value="Genomic_DNA"/>
</dbReference>